<reference evidence="2" key="1">
    <citation type="submission" date="2023-04" db="EMBL/GenBank/DDBJ databases">
        <title>Black Yeasts Isolated from many extreme environments.</title>
        <authorList>
            <person name="Coleine C."/>
            <person name="Stajich J.E."/>
            <person name="Selbmann L."/>
        </authorList>
    </citation>
    <scope>NUCLEOTIDE SEQUENCE</scope>
    <source>
        <strain evidence="2">CCFEE 5312</strain>
    </source>
</reference>
<keyword evidence="3" id="KW-1185">Reference proteome</keyword>
<sequence>MTSSFGGPVTGTQRKREGDSTDSGNADEARTAITSAPTQEATRSSTGFLHLPAEIRNIIYKLATRKPHVIRMALFRLPTIARTCKQVRSESLAVFFDINTFHVRITAPFVGQPISVSGVRTQRGLYFDPKDRRRSRTGILRLPPQVSPFLNSAEGKAIARFRNLELVIQQIESGPGFSELVIPEGTPWATLSLRSTPTESISSPSPGQSPVFTCKYQRNLMTPWGQHATYVASNQDMDYLSTPAKAIINEKLAEPVFRGLTIKELHKLANSVRRPAPPDATQQPAGRSKLAMWTV</sequence>
<evidence type="ECO:0000256" key="1">
    <source>
        <dbReference type="SAM" id="MobiDB-lite"/>
    </source>
</evidence>
<proteinExistence type="predicted"/>
<feature type="region of interest" description="Disordered" evidence="1">
    <location>
        <begin position="272"/>
        <end position="295"/>
    </location>
</feature>
<dbReference type="Proteomes" id="UP001271007">
    <property type="component" value="Unassembled WGS sequence"/>
</dbReference>
<organism evidence="2 3">
    <name type="scientific">Extremus antarcticus</name>
    <dbReference type="NCBI Taxonomy" id="702011"/>
    <lineage>
        <taxon>Eukaryota</taxon>
        <taxon>Fungi</taxon>
        <taxon>Dikarya</taxon>
        <taxon>Ascomycota</taxon>
        <taxon>Pezizomycotina</taxon>
        <taxon>Dothideomycetes</taxon>
        <taxon>Dothideomycetidae</taxon>
        <taxon>Mycosphaerellales</taxon>
        <taxon>Extremaceae</taxon>
        <taxon>Extremus</taxon>
    </lineage>
</organism>
<name>A0AAJ0DCF8_9PEZI</name>
<dbReference type="AlphaFoldDB" id="A0AAJ0DCF8"/>
<evidence type="ECO:0008006" key="4">
    <source>
        <dbReference type="Google" id="ProtNLM"/>
    </source>
</evidence>
<gene>
    <name evidence="2" type="ORF">LTR09_007427</name>
</gene>
<feature type="compositionally biased region" description="Polar residues" evidence="1">
    <location>
        <begin position="32"/>
        <end position="45"/>
    </location>
</feature>
<evidence type="ECO:0000313" key="3">
    <source>
        <dbReference type="Proteomes" id="UP001271007"/>
    </source>
</evidence>
<comment type="caution">
    <text evidence="2">The sequence shown here is derived from an EMBL/GenBank/DDBJ whole genome shotgun (WGS) entry which is preliminary data.</text>
</comment>
<accession>A0AAJ0DCF8</accession>
<dbReference type="EMBL" id="JAWDJX010000026">
    <property type="protein sequence ID" value="KAK3051404.1"/>
    <property type="molecule type" value="Genomic_DNA"/>
</dbReference>
<feature type="region of interest" description="Disordered" evidence="1">
    <location>
        <begin position="1"/>
        <end position="45"/>
    </location>
</feature>
<evidence type="ECO:0000313" key="2">
    <source>
        <dbReference type="EMBL" id="KAK3051404.1"/>
    </source>
</evidence>
<protein>
    <recommendedName>
        <fullName evidence="4">F-box domain-containing protein</fullName>
    </recommendedName>
</protein>